<sequence length="147" mass="16601">MTLRIPEYKFDLKTPEFQKTDSEFEIWFLEGVLEIYPAYTECLMFLGNSYTANGMYEKGLSVDVKLSKLKPCDSVVHYNLACSYSLLGSVNKALESLGRAIDLGYNDINHLENDSDLDGLRDEAGYELLINKLEKSAKKLVGQNPTD</sequence>
<dbReference type="Proteomes" id="UP000722750">
    <property type="component" value="Unassembled WGS sequence"/>
</dbReference>
<dbReference type="SUPFAM" id="SSF48452">
    <property type="entry name" value="TPR-like"/>
    <property type="match status" value="1"/>
</dbReference>
<comment type="caution">
    <text evidence="1">The sequence shown here is derived from an EMBL/GenBank/DDBJ whole genome shotgun (WGS) entry which is preliminary data.</text>
</comment>
<name>A0A941W4W3_9BACT</name>
<evidence type="ECO:0000313" key="1">
    <source>
        <dbReference type="EMBL" id="MBS1259358.1"/>
    </source>
</evidence>
<dbReference type="NCBIfam" id="NF047558">
    <property type="entry name" value="TPR_END_plus"/>
    <property type="match status" value="1"/>
</dbReference>
<proteinExistence type="predicted"/>
<dbReference type="EMBL" id="JAANXD010000089">
    <property type="protein sequence ID" value="MBS1259358.1"/>
    <property type="molecule type" value="Genomic_DNA"/>
</dbReference>
<protein>
    <recommendedName>
        <fullName evidence="3">Tetratricopeptide repeat protein</fullName>
    </recommendedName>
</protein>
<dbReference type="Gene3D" id="1.25.40.10">
    <property type="entry name" value="Tetratricopeptide repeat domain"/>
    <property type="match status" value="1"/>
</dbReference>
<reference evidence="1" key="1">
    <citation type="journal article" date="2021" name="ISME J.">
        <title>Fine-scale metabolic discontinuity in a stratified prokaryote microbiome of a Red Sea deep halocline.</title>
        <authorList>
            <person name="Michoud G."/>
            <person name="Ngugi D.K."/>
            <person name="Barozzi A."/>
            <person name="Merlino G."/>
            <person name="Calleja M.L."/>
            <person name="Delgado-Huertas A."/>
            <person name="Moran X.A.G."/>
            <person name="Daffonchio D."/>
        </authorList>
    </citation>
    <scope>NUCLEOTIDE SEQUENCE</scope>
    <source>
        <strain evidence="1">SuakinDeep_MAG55_1</strain>
    </source>
</reference>
<dbReference type="InterPro" id="IPR011990">
    <property type="entry name" value="TPR-like_helical_dom_sf"/>
</dbReference>
<evidence type="ECO:0000313" key="2">
    <source>
        <dbReference type="Proteomes" id="UP000722750"/>
    </source>
</evidence>
<gene>
    <name evidence="1" type="ORF">MAG551_02428</name>
</gene>
<evidence type="ECO:0008006" key="3">
    <source>
        <dbReference type="Google" id="ProtNLM"/>
    </source>
</evidence>
<organism evidence="1 2">
    <name type="scientific">Candidatus Scalindua arabica</name>
    <dbReference type="NCBI Taxonomy" id="1127984"/>
    <lineage>
        <taxon>Bacteria</taxon>
        <taxon>Pseudomonadati</taxon>
        <taxon>Planctomycetota</taxon>
        <taxon>Candidatus Brocadiia</taxon>
        <taxon>Candidatus Brocadiales</taxon>
        <taxon>Candidatus Scalinduaceae</taxon>
        <taxon>Candidatus Scalindua</taxon>
    </lineage>
</organism>
<dbReference type="AlphaFoldDB" id="A0A941W4W3"/>
<accession>A0A941W4W3</accession>